<organism evidence="2 3">
    <name type="scientific">Ornithinicoccus hortensis</name>
    <dbReference type="NCBI Taxonomy" id="82346"/>
    <lineage>
        <taxon>Bacteria</taxon>
        <taxon>Bacillati</taxon>
        <taxon>Actinomycetota</taxon>
        <taxon>Actinomycetes</taxon>
        <taxon>Micrococcales</taxon>
        <taxon>Intrasporangiaceae</taxon>
        <taxon>Ornithinicoccus</taxon>
    </lineage>
</organism>
<accession>A0A542YVD4</accession>
<dbReference type="Proteomes" id="UP000319516">
    <property type="component" value="Unassembled WGS sequence"/>
</dbReference>
<proteinExistence type="predicted"/>
<evidence type="ECO:0000313" key="2">
    <source>
        <dbReference type="EMBL" id="TQL52046.1"/>
    </source>
</evidence>
<dbReference type="OrthoDB" id="4868837at2"/>
<evidence type="ECO:0000313" key="3">
    <source>
        <dbReference type="Proteomes" id="UP000319516"/>
    </source>
</evidence>
<dbReference type="RefSeq" id="WP_141785970.1">
    <property type="nucleotide sequence ID" value="NZ_BAAAIK010000001.1"/>
</dbReference>
<feature type="transmembrane region" description="Helical" evidence="1">
    <location>
        <begin position="15"/>
        <end position="36"/>
    </location>
</feature>
<gene>
    <name evidence="2" type="ORF">FB467_3214</name>
</gene>
<protein>
    <submittedName>
        <fullName evidence="2">Uncharacterized protein DUF4307</fullName>
    </submittedName>
</protein>
<comment type="caution">
    <text evidence="2">The sequence shown here is derived from an EMBL/GenBank/DDBJ whole genome shotgun (WGS) entry which is preliminary data.</text>
</comment>
<name>A0A542YVD4_9MICO</name>
<sequence length="126" mass="13576">MTIPAPAATGRSTRFWWVVGTVAVLLMTGLAVWFGIAGSVGKVHWNNNGFQLHGDTSVDVRFDLTRDPSRAVVCELQALDETHARVGTTEVTVGPSESSPSRHIETVRTTSAATTGYVDACWYAEP</sequence>
<dbReference type="Pfam" id="PF14155">
    <property type="entry name" value="DUF4307"/>
    <property type="match status" value="1"/>
</dbReference>
<reference evidence="2 3" key="1">
    <citation type="submission" date="2019-06" db="EMBL/GenBank/DDBJ databases">
        <title>Sequencing the genomes of 1000 actinobacteria strains.</title>
        <authorList>
            <person name="Klenk H.-P."/>
        </authorList>
    </citation>
    <scope>NUCLEOTIDE SEQUENCE [LARGE SCALE GENOMIC DNA]</scope>
    <source>
        <strain evidence="2 3">DSM 12335</strain>
    </source>
</reference>
<keyword evidence="3" id="KW-1185">Reference proteome</keyword>
<dbReference type="AlphaFoldDB" id="A0A542YVD4"/>
<keyword evidence="1" id="KW-0812">Transmembrane</keyword>
<dbReference type="InterPro" id="IPR025443">
    <property type="entry name" value="DUF4307"/>
</dbReference>
<keyword evidence="1" id="KW-0472">Membrane</keyword>
<evidence type="ECO:0000256" key="1">
    <source>
        <dbReference type="SAM" id="Phobius"/>
    </source>
</evidence>
<dbReference type="EMBL" id="VFOP01000001">
    <property type="protein sequence ID" value="TQL52046.1"/>
    <property type="molecule type" value="Genomic_DNA"/>
</dbReference>
<keyword evidence="1" id="KW-1133">Transmembrane helix</keyword>